<feature type="transmembrane region" description="Helical" evidence="1">
    <location>
        <begin position="54"/>
        <end position="77"/>
    </location>
</feature>
<dbReference type="EMBL" id="PKGS01000006">
    <property type="protein sequence ID" value="PKZ15699.1"/>
    <property type="molecule type" value="Genomic_DNA"/>
</dbReference>
<dbReference type="AlphaFoldDB" id="A0A2I1M6G9"/>
<gene>
    <name evidence="2" type="ORF">CYJ34_07815</name>
    <name evidence="3" type="ORF">NCTC9810_01810</name>
</gene>
<keyword evidence="1" id="KW-0812">Transmembrane</keyword>
<evidence type="ECO:0008006" key="6">
    <source>
        <dbReference type="Google" id="ProtNLM"/>
    </source>
</evidence>
<keyword evidence="1" id="KW-1133">Transmembrane helix</keyword>
<keyword evidence="1" id="KW-0472">Membrane</keyword>
<evidence type="ECO:0000256" key="1">
    <source>
        <dbReference type="SAM" id="Phobius"/>
    </source>
</evidence>
<evidence type="ECO:0000313" key="5">
    <source>
        <dbReference type="Proteomes" id="UP000255124"/>
    </source>
</evidence>
<reference evidence="3 5" key="2">
    <citation type="submission" date="2018-06" db="EMBL/GenBank/DDBJ databases">
        <authorList>
            <consortium name="Pathogen Informatics"/>
            <person name="Doyle S."/>
        </authorList>
    </citation>
    <scope>NUCLEOTIDE SEQUENCE [LARGE SCALE GENOMIC DNA]</scope>
    <source>
        <strain evidence="3 5">NCTC9810</strain>
    </source>
</reference>
<proteinExistence type="predicted"/>
<protein>
    <recommendedName>
        <fullName evidence="6">SdpI/YhfL protein family</fullName>
    </recommendedName>
</protein>
<sequence>MGPLIATDIMLFVFSIYIGIFFKHFHSSYPEMQVGFHLWEVCYNKDTWEYGNKFAGNLSIILGIILFAIIYPICLYLELKRSYMTGLIILLTILFLLLLFLIVKIRMRKKFNIKDE</sequence>
<dbReference type="EMBL" id="UFTA01000002">
    <property type="protein sequence ID" value="SUU93451.1"/>
    <property type="molecule type" value="Genomic_DNA"/>
</dbReference>
<dbReference type="Proteomes" id="UP000255124">
    <property type="component" value="Unassembled WGS sequence"/>
</dbReference>
<name>A0A2I1M6G9_9FIRM</name>
<dbReference type="InterPro" id="IPR025962">
    <property type="entry name" value="SdpI/YhfL"/>
</dbReference>
<keyword evidence="4" id="KW-1185">Reference proteome</keyword>
<organism evidence="2 4">
    <name type="scientific">Anaerococcus octavius</name>
    <dbReference type="NCBI Taxonomy" id="54007"/>
    <lineage>
        <taxon>Bacteria</taxon>
        <taxon>Bacillati</taxon>
        <taxon>Bacillota</taxon>
        <taxon>Tissierellia</taxon>
        <taxon>Tissierellales</taxon>
        <taxon>Peptoniphilaceae</taxon>
        <taxon>Anaerococcus</taxon>
    </lineage>
</organism>
<dbReference type="Pfam" id="PF13630">
    <property type="entry name" value="SdpI"/>
    <property type="match status" value="1"/>
</dbReference>
<reference evidence="2 4" key="1">
    <citation type="submission" date="2017-12" db="EMBL/GenBank/DDBJ databases">
        <title>Phylogenetic diversity of female urinary microbiome.</title>
        <authorList>
            <person name="Thomas-White K."/>
            <person name="Wolfe A.J."/>
        </authorList>
    </citation>
    <scope>NUCLEOTIDE SEQUENCE [LARGE SCALE GENOMIC DNA]</scope>
    <source>
        <strain evidence="2 4">UMB0119</strain>
    </source>
</reference>
<dbReference type="RefSeq" id="WP_101540717.1">
    <property type="nucleotide sequence ID" value="NZ_PKGS01000006.1"/>
</dbReference>
<evidence type="ECO:0000313" key="3">
    <source>
        <dbReference type="EMBL" id="SUU93451.1"/>
    </source>
</evidence>
<evidence type="ECO:0000313" key="2">
    <source>
        <dbReference type="EMBL" id="PKZ15699.1"/>
    </source>
</evidence>
<dbReference type="Proteomes" id="UP000234335">
    <property type="component" value="Unassembled WGS sequence"/>
</dbReference>
<dbReference type="OrthoDB" id="1693104at2"/>
<accession>A0A2I1M6G9</accession>
<feature type="transmembrane region" description="Helical" evidence="1">
    <location>
        <begin position="6"/>
        <end position="22"/>
    </location>
</feature>
<feature type="transmembrane region" description="Helical" evidence="1">
    <location>
        <begin position="83"/>
        <end position="103"/>
    </location>
</feature>
<evidence type="ECO:0000313" key="4">
    <source>
        <dbReference type="Proteomes" id="UP000234335"/>
    </source>
</evidence>